<dbReference type="Pfam" id="PF06089">
    <property type="entry name" value="Asparaginase_II"/>
    <property type="match status" value="1"/>
</dbReference>
<sequence>MATKHYCGGELVAEVVRSGFSESFHRGSVAVFNGEGELVHSIGDVVSPVFPRSAAKPMQALAALRAGWKPATVSNLAIAAASHHGEEVHVKEVDSLLVSAELGEDALQCPPDLPSDPAARRGVVASGGGARRVYMNCSGKHSSMVAAVKLNGWDLATYLEPDHPFQQQVYSTVEELTGEEIAATGVDGCGAPLFAYGLTGLARAFHRFTSSDEGTEERAVADAMRAHPKLVAGSDGADTKLMAAVPGMLAKGGAEGVQAISMPGVGTAVVKIDDGNNRAAMPVALRALCEHAGFKAPAEAHYVMEALCWPEIYGGGQPVGRVRPVV</sequence>
<protein>
    <submittedName>
        <fullName evidence="1">Asparaginase</fullName>
    </submittedName>
</protein>
<dbReference type="PANTHER" id="PTHR42110:SF1">
    <property type="entry name" value="L-ASPARAGINASE, PUTATIVE (AFU_ORTHOLOGUE AFUA_3G11890)-RELATED"/>
    <property type="match status" value="1"/>
</dbReference>
<dbReference type="EMBL" id="JBHSDK010000002">
    <property type="protein sequence ID" value="MFC4333899.1"/>
    <property type="molecule type" value="Genomic_DNA"/>
</dbReference>
<organism evidence="1 2">
    <name type="scientific">Salininema proteolyticum</name>
    <dbReference type="NCBI Taxonomy" id="1607685"/>
    <lineage>
        <taxon>Bacteria</taxon>
        <taxon>Bacillati</taxon>
        <taxon>Actinomycetota</taxon>
        <taxon>Actinomycetes</taxon>
        <taxon>Glycomycetales</taxon>
        <taxon>Glycomycetaceae</taxon>
        <taxon>Salininema</taxon>
    </lineage>
</organism>
<name>A0ABV8TT09_9ACTN</name>
<gene>
    <name evidence="1" type="ORF">ACFPET_01655</name>
</gene>
<reference evidence="2" key="1">
    <citation type="journal article" date="2019" name="Int. J. Syst. Evol. Microbiol.">
        <title>The Global Catalogue of Microorganisms (GCM) 10K type strain sequencing project: providing services to taxonomists for standard genome sequencing and annotation.</title>
        <authorList>
            <consortium name="The Broad Institute Genomics Platform"/>
            <consortium name="The Broad Institute Genome Sequencing Center for Infectious Disease"/>
            <person name="Wu L."/>
            <person name="Ma J."/>
        </authorList>
    </citation>
    <scope>NUCLEOTIDE SEQUENCE [LARGE SCALE GENOMIC DNA]</scope>
    <source>
        <strain evidence="2">IBRC-M 10908</strain>
    </source>
</reference>
<accession>A0ABV8TT09</accession>
<comment type="caution">
    <text evidence="1">The sequence shown here is derived from an EMBL/GenBank/DDBJ whole genome shotgun (WGS) entry which is preliminary data.</text>
</comment>
<dbReference type="RefSeq" id="WP_380617638.1">
    <property type="nucleotide sequence ID" value="NZ_JBHSDK010000002.1"/>
</dbReference>
<dbReference type="Proteomes" id="UP001595823">
    <property type="component" value="Unassembled WGS sequence"/>
</dbReference>
<dbReference type="PANTHER" id="PTHR42110">
    <property type="entry name" value="L-ASPARAGINASE, PUTATIVE (AFU_ORTHOLOGUE AFUA_3G11890)-RELATED"/>
    <property type="match status" value="1"/>
</dbReference>
<keyword evidence="2" id="KW-1185">Reference proteome</keyword>
<evidence type="ECO:0000313" key="2">
    <source>
        <dbReference type="Proteomes" id="UP001595823"/>
    </source>
</evidence>
<dbReference type="InterPro" id="IPR010349">
    <property type="entry name" value="Asparaginase_II"/>
</dbReference>
<evidence type="ECO:0000313" key="1">
    <source>
        <dbReference type="EMBL" id="MFC4333899.1"/>
    </source>
</evidence>
<proteinExistence type="predicted"/>